<evidence type="ECO:0000259" key="5">
    <source>
        <dbReference type="PROSITE" id="PS50830"/>
    </source>
</evidence>
<dbReference type="RefSeq" id="WP_305024490.1">
    <property type="nucleotide sequence ID" value="NZ_JAUQTB010000006.1"/>
</dbReference>
<dbReference type="PANTHER" id="PTHR12302:SF3">
    <property type="entry name" value="SERINE_THREONINE-PROTEIN KINASE 31"/>
    <property type="match status" value="1"/>
</dbReference>
<dbReference type="Gene3D" id="2.40.50.90">
    <property type="match status" value="1"/>
</dbReference>
<dbReference type="InterPro" id="IPR002071">
    <property type="entry name" value="Thermonucl_AS"/>
</dbReference>
<feature type="region of interest" description="Disordered" evidence="4">
    <location>
        <begin position="193"/>
        <end position="223"/>
    </location>
</feature>
<dbReference type="PANTHER" id="PTHR12302">
    <property type="entry name" value="EBNA2 BINDING PROTEIN P100"/>
    <property type="match status" value="1"/>
</dbReference>
<dbReference type="Pfam" id="PF00565">
    <property type="entry name" value="SNase"/>
    <property type="match status" value="1"/>
</dbReference>
<evidence type="ECO:0000313" key="7">
    <source>
        <dbReference type="Proteomes" id="UP001240171"/>
    </source>
</evidence>
<reference evidence="6 7" key="1">
    <citation type="submission" date="2023-07" db="EMBL/GenBank/DDBJ databases">
        <title>Paenibacillus sp. JX-17 nov. isolated from soil.</title>
        <authorList>
            <person name="Wan Y."/>
            <person name="Liu B."/>
        </authorList>
    </citation>
    <scope>NUCLEOTIDE SEQUENCE [LARGE SCALE GENOMIC DNA]</scope>
    <source>
        <strain evidence="6 7">JX-17</strain>
    </source>
</reference>
<dbReference type="Proteomes" id="UP001240171">
    <property type="component" value="Unassembled WGS sequence"/>
</dbReference>
<dbReference type="InterPro" id="IPR016071">
    <property type="entry name" value="Staphylococal_nuclease_OB-fold"/>
</dbReference>
<evidence type="ECO:0000256" key="4">
    <source>
        <dbReference type="SAM" id="MobiDB-lite"/>
    </source>
</evidence>
<keyword evidence="7" id="KW-1185">Reference proteome</keyword>
<evidence type="ECO:0000256" key="3">
    <source>
        <dbReference type="ARBA" id="ARBA00022801"/>
    </source>
</evidence>
<sequence>MNNSNRPLIGTPNLWMILLLLTALLLTAAGCSSESAQKTGSPSASQTNGTAVTLDRAIDGDTLRVFYQGKSELVRLLLVDTPETAHPQLGEQPYGREAKAYTRKLLEQAHDITLEFDDGPHRDKYNRLLAYVYLDGTMLQKSLLKDSMARVAYIYPPNDRYADEFKTIENSAKKQRLGIWKYDNYARQDGFHPESFKSSTSSTKSSTSGTKGPSDAKPSNTCSIKGNIKANGERIYHTTASPAYAQVKPEQWFCSEQAAKAAGFRAAGQ</sequence>
<evidence type="ECO:0000256" key="1">
    <source>
        <dbReference type="ARBA" id="ARBA00022722"/>
    </source>
</evidence>
<dbReference type="CDD" id="cd00175">
    <property type="entry name" value="SNc"/>
    <property type="match status" value="1"/>
</dbReference>
<dbReference type="PROSITE" id="PS51257">
    <property type="entry name" value="PROKAR_LIPOPROTEIN"/>
    <property type="match status" value="1"/>
</dbReference>
<keyword evidence="3" id="KW-0378">Hydrolase</keyword>
<gene>
    <name evidence="6" type="ORF">Q5741_12825</name>
</gene>
<protein>
    <submittedName>
        <fullName evidence="6">Thermonuclease family protein</fullName>
    </submittedName>
</protein>
<keyword evidence="1" id="KW-0540">Nuclease</keyword>
<dbReference type="SMART" id="SM00318">
    <property type="entry name" value="SNc"/>
    <property type="match status" value="1"/>
</dbReference>
<feature type="domain" description="TNase-like" evidence="5">
    <location>
        <begin position="48"/>
        <end position="182"/>
    </location>
</feature>
<dbReference type="EMBL" id="JAUQTB010000006">
    <property type="protein sequence ID" value="MDO7907290.1"/>
    <property type="molecule type" value="Genomic_DNA"/>
</dbReference>
<evidence type="ECO:0000256" key="2">
    <source>
        <dbReference type="ARBA" id="ARBA00022759"/>
    </source>
</evidence>
<dbReference type="PROSITE" id="PS01123">
    <property type="entry name" value="TNASE_1"/>
    <property type="match status" value="1"/>
</dbReference>
<accession>A0ABT9CDE5</accession>
<keyword evidence="2" id="KW-0255">Endonuclease</keyword>
<dbReference type="PROSITE" id="PS50830">
    <property type="entry name" value="TNASE_3"/>
    <property type="match status" value="1"/>
</dbReference>
<proteinExistence type="predicted"/>
<organism evidence="6 7">
    <name type="scientific">Paenibacillus lacisoli</name>
    <dbReference type="NCBI Taxonomy" id="3064525"/>
    <lineage>
        <taxon>Bacteria</taxon>
        <taxon>Bacillati</taxon>
        <taxon>Bacillota</taxon>
        <taxon>Bacilli</taxon>
        <taxon>Bacillales</taxon>
        <taxon>Paenibacillaceae</taxon>
        <taxon>Paenibacillus</taxon>
    </lineage>
</organism>
<comment type="caution">
    <text evidence="6">The sequence shown here is derived from an EMBL/GenBank/DDBJ whole genome shotgun (WGS) entry which is preliminary data.</text>
</comment>
<dbReference type="InterPro" id="IPR035437">
    <property type="entry name" value="SNase_OB-fold_sf"/>
</dbReference>
<dbReference type="SUPFAM" id="SSF50199">
    <property type="entry name" value="Staphylococcal nuclease"/>
    <property type="match status" value="1"/>
</dbReference>
<feature type="compositionally biased region" description="Low complexity" evidence="4">
    <location>
        <begin position="197"/>
        <end position="212"/>
    </location>
</feature>
<evidence type="ECO:0000313" key="6">
    <source>
        <dbReference type="EMBL" id="MDO7907290.1"/>
    </source>
</evidence>
<name>A0ABT9CDE5_9BACL</name>